<dbReference type="InterPro" id="IPR036322">
    <property type="entry name" value="WD40_repeat_dom_sf"/>
</dbReference>
<evidence type="ECO:0000256" key="4">
    <source>
        <dbReference type="ARBA" id="ARBA00022737"/>
    </source>
</evidence>
<accession>A0A8H6W645</accession>
<reference evidence="7" key="1">
    <citation type="submission" date="2020-05" db="EMBL/GenBank/DDBJ databases">
        <title>Mycena genomes resolve the evolution of fungal bioluminescence.</title>
        <authorList>
            <person name="Tsai I.J."/>
        </authorList>
    </citation>
    <scope>NUCLEOTIDE SEQUENCE</scope>
    <source>
        <strain evidence="7">171206Taipei</strain>
    </source>
</reference>
<protein>
    <submittedName>
        <fullName evidence="7">WD-REPEATS-REGION domain-containing protein</fullName>
    </submittedName>
</protein>
<dbReference type="InterPro" id="IPR001680">
    <property type="entry name" value="WD40_rpt"/>
</dbReference>
<comment type="caution">
    <text evidence="7">The sequence shown here is derived from an EMBL/GenBank/DDBJ whole genome shotgun (WGS) entry which is preliminary data.</text>
</comment>
<organism evidence="7 8">
    <name type="scientific">Mycena indigotica</name>
    <dbReference type="NCBI Taxonomy" id="2126181"/>
    <lineage>
        <taxon>Eukaryota</taxon>
        <taxon>Fungi</taxon>
        <taxon>Dikarya</taxon>
        <taxon>Basidiomycota</taxon>
        <taxon>Agaricomycotina</taxon>
        <taxon>Agaricomycetes</taxon>
        <taxon>Agaricomycetidae</taxon>
        <taxon>Agaricales</taxon>
        <taxon>Marasmiineae</taxon>
        <taxon>Mycenaceae</taxon>
        <taxon>Mycena</taxon>
    </lineage>
</organism>
<proteinExistence type="inferred from homology"/>
<dbReference type="RefSeq" id="XP_037221336.1">
    <property type="nucleotide sequence ID" value="XM_037361044.1"/>
</dbReference>
<keyword evidence="4" id="KW-0677">Repeat</keyword>
<dbReference type="GO" id="GO:0016070">
    <property type="term" value="P:RNA metabolic process"/>
    <property type="evidence" value="ECO:0007669"/>
    <property type="project" value="UniProtKB-ARBA"/>
</dbReference>
<dbReference type="InterPro" id="IPR019775">
    <property type="entry name" value="WD40_repeat_CS"/>
</dbReference>
<dbReference type="PANTHER" id="PTHR19861:SF0">
    <property type="entry name" value="WD REPEAT-CONTAINING PROTEIN 82"/>
    <property type="match status" value="1"/>
</dbReference>
<dbReference type="EMBL" id="JACAZF010000004">
    <property type="protein sequence ID" value="KAF7306317.1"/>
    <property type="molecule type" value="Genomic_DNA"/>
</dbReference>
<dbReference type="SUPFAM" id="SSF50978">
    <property type="entry name" value="WD40 repeat-like"/>
    <property type="match status" value="1"/>
</dbReference>
<dbReference type="InterPro" id="IPR037867">
    <property type="entry name" value="Swd2/WDR82"/>
</dbReference>
<dbReference type="Pfam" id="PF00400">
    <property type="entry name" value="WD40"/>
    <property type="match status" value="3"/>
</dbReference>
<dbReference type="GO" id="GO:0048188">
    <property type="term" value="C:Set1C/COMPASS complex"/>
    <property type="evidence" value="ECO:0007669"/>
    <property type="project" value="TreeGrafter"/>
</dbReference>
<dbReference type="PROSITE" id="PS00678">
    <property type="entry name" value="WD_REPEATS_1"/>
    <property type="match status" value="1"/>
</dbReference>
<name>A0A8H6W645_9AGAR</name>
<evidence type="ECO:0000256" key="1">
    <source>
        <dbReference type="ARBA" id="ARBA00004123"/>
    </source>
</evidence>
<dbReference type="GO" id="GO:0003682">
    <property type="term" value="F:chromatin binding"/>
    <property type="evidence" value="ECO:0007669"/>
    <property type="project" value="TreeGrafter"/>
</dbReference>
<evidence type="ECO:0000256" key="6">
    <source>
        <dbReference type="PROSITE-ProRule" id="PRU00221"/>
    </source>
</evidence>
<dbReference type="InterPro" id="IPR015943">
    <property type="entry name" value="WD40/YVTN_repeat-like_dom_sf"/>
</dbReference>
<evidence type="ECO:0000256" key="2">
    <source>
        <dbReference type="ARBA" id="ARBA00005616"/>
    </source>
</evidence>
<evidence type="ECO:0000313" key="7">
    <source>
        <dbReference type="EMBL" id="KAF7306317.1"/>
    </source>
</evidence>
<dbReference type="PANTHER" id="PTHR19861">
    <property type="entry name" value="WD40 REPEAT PROTEIN SWD2"/>
    <property type="match status" value="1"/>
</dbReference>
<keyword evidence="8" id="KW-1185">Reference proteome</keyword>
<dbReference type="PROSITE" id="PS50082">
    <property type="entry name" value="WD_REPEATS_2"/>
    <property type="match status" value="2"/>
</dbReference>
<dbReference type="Gene3D" id="2.130.10.10">
    <property type="entry name" value="YVTN repeat-like/Quinoprotein amine dehydrogenase"/>
    <property type="match status" value="2"/>
</dbReference>
<evidence type="ECO:0000256" key="3">
    <source>
        <dbReference type="ARBA" id="ARBA00022574"/>
    </source>
</evidence>
<sequence>MAPQSTQPQTLQLSVTTMSRLKPAKIMKGAVEPLPQPRPPHVGPRHITGIAFDDRGDQVITASDDETFRLYSCKSGKRVSSHLQSPVVLNCCLCRQTKILHSKKYGVDLPRFTHKNTAILHASTKEDDTVRYHSLHDNKYLQYFKGHKGRVVSLEMSPVDDGFMSGSEDRTVRLWDLRAPTCRGLLTLPATPLVAYDSTGVVFAVAVNHYSRILLYDHANYDKAPFLVITLEDPTLGLVSFPPRPIYMTSLAFSSNGKYLLVGCSGDAHYILDAFEGHLLAKLEGHVGLERRTLSAPTTIEPAKGCSGEEVGWTPDSKFVISGSLNGKILIWDTQNLPSKAGDVDLKVPPLRIQPTVALDGHPGPSRCVRFNPRLAMMCSAGAELAFWLPDMAGEADEIAQNLYKKRAI</sequence>
<gene>
    <name evidence="7" type="ORF">MIND_00422900</name>
</gene>
<dbReference type="SMART" id="SM00320">
    <property type="entry name" value="WD40"/>
    <property type="match status" value="4"/>
</dbReference>
<comment type="similarity">
    <text evidence="2">Belongs to the WD repeat SWD2 family.</text>
</comment>
<comment type="subcellular location">
    <subcellularLocation>
        <location evidence="1">Nucleus</location>
    </subcellularLocation>
</comment>
<dbReference type="Proteomes" id="UP000636479">
    <property type="component" value="Unassembled WGS sequence"/>
</dbReference>
<keyword evidence="3 6" id="KW-0853">WD repeat</keyword>
<dbReference type="OrthoDB" id="27537at2759"/>
<dbReference type="AlphaFoldDB" id="A0A8H6W645"/>
<evidence type="ECO:0000313" key="8">
    <source>
        <dbReference type="Proteomes" id="UP000636479"/>
    </source>
</evidence>
<evidence type="ECO:0000256" key="5">
    <source>
        <dbReference type="ARBA" id="ARBA00023242"/>
    </source>
</evidence>
<feature type="repeat" description="WD" evidence="6">
    <location>
        <begin position="144"/>
        <end position="178"/>
    </location>
</feature>
<dbReference type="PROSITE" id="PS50294">
    <property type="entry name" value="WD_REPEATS_REGION"/>
    <property type="match status" value="1"/>
</dbReference>
<dbReference type="GeneID" id="59343560"/>
<feature type="repeat" description="WD" evidence="6">
    <location>
        <begin position="311"/>
        <end position="336"/>
    </location>
</feature>
<keyword evidence="5" id="KW-0539">Nucleus</keyword>